<dbReference type="InterPro" id="IPR016152">
    <property type="entry name" value="PTrfase/Anion_transptr"/>
</dbReference>
<protein>
    <recommendedName>
        <fullName evidence="9">Anion exchange protein</fullName>
    </recommendedName>
</protein>
<dbReference type="SUPFAM" id="SSF55804">
    <property type="entry name" value="Phoshotransferase/anion transport protein"/>
    <property type="match status" value="1"/>
</dbReference>
<evidence type="ECO:0000256" key="10">
    <source>
        <dbReference type="SAM" id="MobiDB-lite"/>
    </source>
</evidence>
<feature type="transmembrane region" description="Helical" evidence="9">
    <location>
        <begin position="503"/>
        <end position="526"/>
    </location>
</feature>
<evidence type="ECO:0000313" key="14">
    <source>
        <dbReference type="RefSeq" id="XP_013385630.1"/>
    </source>
</evidence>
<dbReference type="InterPro" id="IPR003020">
    <property type="entry name" value="HCO3_transpt_euk"/>
</dbReference>
<dbReference type="GO" id="GO:0051453">
    <property type="term" value="P:regulation of intracellular pH"/>
    <property type="evidence" value="ECO:0007669"/>
    <property type="project" value="TreeGrafter"/>
</dbReference>
<feature type="region of interest" description="Disordered" evidence="10">
    <location>
        <begin position="1"/>
        <end position="50"/>
    </location>
</feature>
<keyword evidence="8 9" id="KW-0472">Membrane</keyword>
<feature type="transmembrane region" description="Helical" evidence="9">
    <location>
        <begin position="994"/>
        <end position="1011"/>
    </location>
</feature>
<dbReference type="PANTHER" id="PTHR11453:SF36">
    <property type="entry name" value="ANION EXCHANGE PROTEIN"/>
    <property type="match status" value="1"/>
</dbReference>
<dbReference type="Proteomes" id="UP000085678">
    <property type="component" value="Unplaced"/>
</dbReference>
<gene>
    <name evidence="14" type="primary">LOC106155377</name>
</gene>
<feature type="compositionally biased region" description="Basic and acidic residues" evidence="10">
    <location>
        <begin position="1058"/>
        <end position="1076"/>
    </location>
</feature>
<dbReference type="Gene3D" id="3.40.930.10">
    <property type="entry name" value="Mannitol-specific EII, Chain A"/>
    <property type="match status" value="1"/>
</dbReference>
<feature type="compositionally biased region" description="Basic and acidic residues" evidence="10">
    <location>
        <begin position="237"/>
        <end position="248"/>
    </location>
</feature>
<feature type="transmembrane region" description="Helical" evidence="9">
    <location>
        <begin position="586"/>
        <end position="604"/>
    </location>
</feature>
<dbReference type="GO" id="GO:0008509">
    <property type="term" value="F:monoatomic anion transmembrane transporter activity"/>
    <property type="evidence" value="ECO:0007669"/>
    <property type="project" value="InterPro"/>
</dbReference>
<feature type="transmembrane region" description="Helical" evidence="9">
    <location>
        <begin position="738"/>
        <end position="758"/>
    </location>
</feature>
<evidence type="ECO:0000313" key="13">
    <source>
        <dbReference type="Proteomes" id="UP000085678"/>
    </source>
</evidence>
<evidence type="ECO:0000256" key="3">
    <source>
        <dbReference type="ARBA" id="ARBA00022448"/>
    </source>
</evidence>
<dbReference type="Pfam" id="PF07565">
    <property type="entry name" value="Band_3_cyto"/>
    <property type="match status" value="1"/>
</dbReference>
<dbReference type="InterPro" id="IPR011531">
    <property type="entry name" value="HCO3_transpt-like_TM_dom"/>
</dbReference>
<evidence type="ECO:0000256" key="7">
    <source>
        <dbReference type="ARBA" id="ARBA00023065"/>
    </source>
</evidence>
<evidence type="ECO:0000256" key="5">
    <source>
        <dbReference type="ARBA" id="ARBA00022692"/>
    </source>
</evidence>
<dbReference type="NCBIfam" id="TIGR00834">
    <property type="entry name" value="ae"/>
    <property type="match status" value="1"/>
</dbReference>
<dbReference type="GeneID" id="106155377"/>
<comment type="caution">
    <text evidence="9">Lacks conserved residue(s) required for the propagation of feature annotation.</text>
</comment>
<feature type="transmembrane region" description="Helical" evidence="9">
    <location>
        <begin position="538"/>
        <end position="566"/>
    </location>
</feature>
<evidence type="ECO:0000256" key="8">
    <source>
        <dbReference type="ARBA" id="ARBA00023136"/>
    </source>
</evidence>
<dbReference type="Pfam" id="PF00955">
    <property type="entry name" value="HCO3_cotransp"/>
    <property type="match status" value="1"/>
</dbReference>
<dbReference type="Gene3D" id="1.10.287.570">
    <property type="entry name" value="Helical hairpin bin"/>
    <property type="match status" value="1"/>
</dbReference>
<evidence type="ECO:0000256" key="4">
    <source>
        <dbReference type="ARBA" id="ARBA00022475"/>
    </source>
</evidence>
<dbReference type="PRINTS" id="PR01231">
    <property type="entry name" value="HCO3TRNSPORT"/>
</dbReference>
<dbReference type="AlphaFoldDB" id="A0A1S3HHP9"/>
<feature type="compositionally biased region" description="Basic and acidic residues" evidence="10">
    <location>
        <begin position="442"/>
        <end position="462"/>
    </location>
</feature>
<dbReference type="PANTHER" id="PTHR11453">
    <property type="entry name" value="ANION EXCHANGE PROTEIN"/>
    <property type="match status" value="1"/>
</dbReference>
<keyword evidence="7 9" id="KW-0406">Ion transport</keyword>
<name>A0A1S3HHP9_LINAN</name>
<proteinExistence type="inferred from homology"/>
<feature type="domain" description="Band 3 cytoplasmic" evidence="12">
    <location>
        <begin position="74"/>
        <end position="410"/>
    </location>
</feature>
<keyword evidence="3 9" id="KW-0813">Transport</keyword>
<keyword evidence="5 9" id="KW-0812">Transmembrane</keyword>
<dbReference type="InterPro" id="IPR013769">
    <property type="entry name" value="Band3_cytoplasmic_dom"/>
</dbReference>
<feature type="transmembrane region" description="Helical" evidence="9">
    <location>
        <begin position="821"/>
        <end position="842"/>
    </location>
</feature>
<keyword evidence="4" id="KW-1003">Cell membrane</keyword>
<organism evidence="13 14">
    <name type="scientific">Lingula anatina</name>
    <name type="common">Brachiopod</name>
    <name type="synonym">Lingula unguis</name>
    <dbReference type="NCBI Taxonomy" id="7574"/>
    <lineage>
        <taxon>Eukaryota</taxon>
        <taxon>Metazoa</taxon>
        <taxon>Spiralia</taxon>
        <taxon>Lophotrochozoa</taxon>
        <taxon>Brachiopoda</taxon>
        <taxon>Linguliformea</taxon>
        <taxon>Lingulata</taxon>
        <taxon>Lingulida</taxon>
        <taxon>Linguloidea</taxon>
        <taxon>Lingulidae</taxon>
        <taxon>Lingula</taxon>
    </lineage>
</organism>
<evidence type="ECO:0000256" key="1">
    <source>
        <dbReference type="ARBA" id="ARBA00004651"/>
    </source>
</evidence>
<accession>A0A1S3HHP9</accession>
<dbReference type="InParanoid" id="A0A1S3HHP9"/>
<evidence type="ECO:0000256" key="6">
    <source>
        <dbReference type="ARBA" id="ARBA00022989"/>
    </source>
</evidence>
<dbReference type="RefSeq" id="XP_013385630.1">
    <property type="nucleotide sequence ID" value="XM_013530176.1"/>
</dbReference>
<feature type="compositionally biased region" description="Basic and acidic residues" evidence="10">
    <location>
        <begin position="26"/>
        <end position="42"/>
    </location>
</feature>
<feature type="region of interest" description="Disordered" evidence="10">
    <location>
        <begin position="442"/>
        <end position="463"/>
    </location>
</feature>
<feature type="domain" description="Bicarbonate transporter-like transmembrane" evidence="11">
    <location>
        <begin position="474"/>
        <end position="1051"/>
    </location>
</feature>
<evidence type="ECO:0000259" key="12">
    <source>
        <dbReference type="Pfam" id="PF07565"/>
    </source>
</evidence>
<dbReference type="GO" id="GO:0005886">
    <property type="term" value="C:plasma membrane"/>
    <property type="evidence" value="ECO:0007669"/>
    <property type="project" value="UniProtKB-SubCell"/>
</dbReference>
<feature type="transmembrane region" description="Helical" evidence="9">
    <location>
        <begin position="863"/>
        <end position="886"/>
    </location>
</feature>
<feature type="region of interest" description="Disordered" evidence="10">
    <location>
        <begin position="201"/>
        <end position="268"/>
    </location>
</feature>
<dbReference type="GO" id="GO:0008510">
    <property type="term" value="F:sodium:bicarbonate symporter activity"/>
    <property type="evidence" value="ECO:0007669"/>
    <property type="project" value="TreeGrafter"/>
</dbReference>
<comment type="subcellular location">
    <subcellularLocation>
        <location evidence="1">Cell membrane</location>
        <topology evidence="1">Multi-pass membrane protein</topology>
    </subcellularLocation>
    <subcellularLocation>
        <location evidence="9">Membrane</location>
        <topology evidence="9">Multi-pass membrane protein</topology>
    </subcellularLocation>
</comment>
<sequence>MAPQKTSKLVTEEGNKDGYDNPGFDADNKKSAQKHGDKEQPKKHALPHNPFHKRKKVDFSINIDSGHIQLEPKDLFCELSVLKKMKGVEMEEWMETARWVKFEEVLEPGGKRWSKPRVATLSYKYLKELKEIIHDGVVILDLDGSDLLEVSDMLVYRLMKSQYHGLDLEKVIEVFLRKHHHPHEKRSKIRAPTVDVTAQQYTSSMRVPPSPSVRQRASSISSSFKSFRMTSDDEDTGHETDGVDRMGDSEWDYEPEFPDSPDVPPRQDSAERLEMEGKDVLGPVLKTEYKPNRNFLRKIPPGAEACNICVGEADFLSHPMFVLARLSSGVVLGDMTEVHLPSRFILFLLAPKGGQNVINYEEMGRVMGTLMSDEVFKEVAYKARSKHDIMLAIDEFLINSTLLPPSEWDPSIRIDPPQNVPAQTQRRKAAKTICNLDHQKHILPDDQHSDSEDEDEHARETGVSEEIMLSRTGKLFGGLVQDVKRKWSFYASDFKDALHVQCLGTFIFLYFAMLAANMTFGGLLGIATEQRMGNVENLLAAGSCGIVYVLFSGQPLSILGSTGPFLLFEGLFYSFCVENGIDYYPFRFWVGMWTCVILLVVVAFDFSAMVRYITKFTMESFAMLIAIIFVFDAFEKTFNILNEAPFKSHTAPPDAHLCDCVRRLNTSDVIISNIDNITADVNGVIKFDPSDVLKNANYSLYEELTHFHDVVVSGCDALGGQLEGAECYDHTKYKADVFLFSTWLFMGTFGIIMALKSFQRSGYLHSKVRSLLGDFAVPLAIAAMVTLDRLVDIETPKLKVPTEVKPSYDRSWIIDPMGKNAWWTIVAAILPALLVSILVFLAQQITSVIVNRKENKLKKGGGYHLDIFIVAIQIAVCSALGLPWMVAATVRSMSHVNSLKMTSECKAPGEKPTFLGVREQRVTGLLVYTVLGCSVLMSSFLNYIPMPILYGVFLYMGVSSLYDKEVVQRVLIMFMPQKYQPDYMFLRHVKTRRVHLFTIIQIVCFALLWVVKSINIISMAFPLMVLLMCVARKLMEHIFNMRELFWLDNLLPESKSKAKKAEEAKEMEMKQTEEAKQNGTTVSNGEAVTDTEDEKKMNEVVVGIESSRL</sequence>
<evidence type="ECO:0000259" key="11">
    <source>
        <dbReference type="Pfam" id="PF00955"/>
    </source>
</evidence>
<feature type="compositionally biased region" description="Low complexity" evidence="10">
    <location>
        <begin position="203"/>
        <end position="229"/>
    </location>
</feature>
<feature type="compositionally biased region" description="Acidic residues" evidence="10">
    <location>
        <begin position="249"/>
        <end position="259"/>
    </location>
</feature>
<reference evidence="14" key="1">
    <citation type="submission" date="2025-08" db="UniProtKB">
        <authorList>
            <consortium name="RefSeq"/>
        </authorList>
    </citation>
    <scope>IDENTIFICATION</scope>
    <source>
        <tissue evidence="14">Gonads</tissue>
    </source>
</reference>
<dbReference type="FunFam" id="1.10.287.570:FF:000001">
    <property type="entry name" value="Anion exchange protein"/>
    <property type="match status" value="1"/>
</dbReference>
<feature type="transmembrane region" description="Helical" evidence="9">
    <location>
        <begin position="1017"/>
        <end position="1035"/>
    </location>
</feature>
<dbReference type="KEGG" id="lak:106155377"/>
<keyword evidence="13" id="KW-1185">Reference proteome</keyword>
<evidence type="ECO:0000256" key="9">
    <source>
        <dbReference type="RuleBase" id="RU362035"/>
    </source>
</evidence>
<evidence type="ECO:0000256" key="2">
    <source>
        <dbReference type="ARBA" id="ARBA00010993"/>
    </source>
</evidence>
<dbReference type="OrthoDB" id="1735926at2759"/>
<keyword evidence="6 9" id="KW-1133">Transmembrane helix</keyword>
<comment type="similarity">
    <text evidence="2 9">Belongs to the anion exchanger (TC 2.A.31) family.</text>
</comment>
<dbReference type="GO" id="GO:0005452">
    <property type="term" value="F:solute:inorganic anion antiporter activity"/>
    <property type="evidence" value="ECO:0007669"/>
    <property type="project" value="InterPro"/>
</dbReference>
<dbReference type="STRING" id="7574.A0A1S3HHP9"/>
<feature type="region of interest" description="Disordered" evidence="10">
    <location>
        <begin position="1058"/>
        <end position="1093"/>
    </location>
</feature>
<feature type="compositionally biased region" description="Basic and acidic residues" evidence="10">
    <location>
        <begin position="10"/>
        <end position="19"/>
    </location>
</feature>